<dbReference type="Pfam" id="PF13400">
    <property type="entry name" value="Tad"/>
    <property type="match status" value="1"/>
</dbReference>
<accession>A0ABT3R6F4</accession>
<keyword evidence="1" id="KW-1133">Transmembrane helix</keyword>
<dbReference type="EMBL" id="JAPEVI010000003">
    <property type="protein sequence ID" value="MCX2724845.1"/>
    <property type="molecule type" value="Genomic_DNA"/>
</dbReference>
<comment type="caution">
    <text evidence="3">The sequence shown here is derived from an EMBL/GenBank/DDBJ whole genome shotgun (WGS) entry which is preliminary data.</text>
</comment>
<keyword evidence="1" id="KW-0812">Transmembrane</keyword>
<evidence type="ECO:0000313" key="4">
    <source>
        <dbReference type="Proteomes" id="UP001300261"/>
    </source>
</evidence>
<dbReference type="Proteomes" id="UP001300261">
    <property type="component" value="Unassembled WGS sequence"/>
</dbReference>
<gene>
    <name evidence="3" type="ORF">ON753_21135</name>
</gene>
<dbReference type="InterPro" id="IPR036465">
    <property type="entry name" value="vWFA_dom_sf"/>
</dbReference>
<evidence type="ECO:0000256" key="1">
    <source>
        <dbReference type="SAM" id="Phobius"/>
    </source>
</evidence>
<feature type="transmembrane region" description="Helical" evidence="1">
    <location>
        <begin position="21"/>
        <end position="43"/>
    </location>
</feature>
<reference evidence="3 4" key="1">
    <citation type="journal article" date="2016" name="Int. J. Syst. Evol. Microbiol.">
        <title>Labrenzia salina sp. nov., isolated from the rhizosphere of the halophyte Arthrocnemum macrostachyum.</title>
        <authorList>
            <person name="Camacho M."/>
            <person name="Redondo-Gomez S."/>
            <person name="Rodriguez-Llorente I."/>
            <person name="Rohde M."/>
            <person name="Sproer C."/>
            <person name="Schumann P."/>
            <person name="Klenk H.P."/>
            <person name="Montero-Calasanz M.D.C."/>
        </authorList>
    </citation>
    <scope>NUCLEOTIDE SEQUENCE [LARGE SCALE GENOMIC DNA]</scope>
    <source>
        <strain evidence="3 4">DSM 29163</strain>
    </source>
</reference>
<dbReference type="RefSeq" id="WP_265965176.1">
    <property type="nucleotide sequence ID" value="NZ_JAPEVI010000003.1"/>
</dbReference>
<dbReference type="SUPFAM" id="SSF53300">
    <property type="entry name" value="vWA-like"/>
    <property type="match status" value="1"/>
</dbReference>
<evidence type="ECO:0000259" key="2">
    <source>
        <dbReference type="Pfam" id="PF13400"/>
    </source>
</evidence>
<dbReference type="Gene3D" id="3.40.50.410">
    <property type="entry name" value="von Willebrand factor, type A domain"/>
    <property type="match status" value="2"/>
</dbReference>
<sequence>MSKFRTPVFQSLASKFRTDRTASVLPLFGILVILLIVAAGAAVDVTRTVSAREKLAYALDAAALTVAADLSTSFMSDAQIKQALSDSFKANLTGEEFLDDAIANLSFDVDSDNGTVTVTSSAALDNYFIDLGGYMKDSLGPETFTFGTSSQVSFSRFNVEMAMVLDVTGSMQYDMDTLRSAAKSVVNILIPEGASEADSKVRISLVPYSQGVNLGSYADDVTDGEATSANCVNEREGAEKFTDAVYNYLGEESDFFHGRPEYHIRIDGGREYVYSGTDKCPDSEIVPLTSNRETLVDEISDLTDGGGTGGQTGIAWGWYTLSPNWAPLWPVESDPEPYANDDALKFALVMTDGDFNAEYSRSKVCDRKGKCSTSEHWVERYHNNSDYDDPPAVRARALCDAMKESGIKVYAVYFDTGGSAFGADLMSNCSSGSGYYYEADSPEELITAFGNIAKKIQSIYLSK</sequence>
<evidence type="ECO:0000313" key="3">
    <source>
        <dbReference type="EMBL" id="MCX2724845.1"/>
    </source>
</evidence>
<feature type="domain" description="Putative Flp pilus-assembly TadG-like N-terminal" evidence="2">
    <location>
        <begin position="23"/>
        <end position="69"/>
    </location>
</feature>
<protein>
    <submittedName>
        <fullName evidence="3">Pilus assembly protein</fullName>
    </submittedName>
</protein>
<proteinExistence type="predicted"/>
<keyword evidence="1" id="KW-0472">Membrane</keyword>
<name>A0ABT3R6F4_9HYPH</name>
<keyword evidence="4" id="KW-1185">Reference proteome</keyword>
<organism evidence="3 4">
    <name type="scientific">Roseibium salinum</name>
    <dbReference type="NCBI Taxonomy" id="1604349"/>
    <lineage>
        <taxon>Bacteria</taxon>
        <taxon>Pseudomonadati</taxon>
        <taxon>Pseudomonadota</taxon>
        <taxon>Alphaproteobacteria</taxon>
        <taxon>Hyphomicrobiales</taxon>
        <taxon>Stappiaceae</taxon>
        <taxon>Roseibium</taxon>
    </lineage>
</organism>
<dbReference type="InterPro" id="IPR028087">
    <property type="entry name" value="Tad_N"/>
</dbReference>